<dbReference type="SUPFAM" id="SSF82171">
    <property type="entry name" value="DPP6 N-terminal domain-like"/>
    <property type="match status" value="1"/>
</dbReference>
<organism evidence="2 3">
    <name type="scientific">Rhizomicrobium palustre</name>
    <dbReference type="NCBI Taxonomy" id="189966"/>
    <lineage>
        <taxon>Bacteria</taxon>
        <taxon>Pseudomonadati</taxon>
        <taxon>Pseudomonadota</taxon>
        <taxon>Alphaproteobacteria</taxon>
        <taxon>Micropepsales</taxon>
        <taxon>Micropepsaceae</taxon>
        <taxon>Rhizomicrobium</taxon>
    </lineage>
</organism>
<name>A0A846N4N7_9PROT</name>
<proteinExistence type="predicted"/>
<comment type="caution">
    <text evidence="2">The sequence shown here is derived from an EMBL/GenBank/DDBJ whole genome shotgun (WGS) entry which is preliminary data.</text>
</comment>
<evidence type="ECO:0000256" key="1">
    <source>
        <dbReference type="SAM" id="SignalP"/>
    </source>
</evidence>
<evidence type="ECO:0000313" key="3">
    <source>
        <dbReference type="Proteomes" id="UP000570514"/>
    </source>
</evidence>
<dbReference type="GO" id="GO:0004177">
    <property type="term" value="F:aminopeptidase activity"/>
    <property type="evidence" value="ECO:0007669"/>
    <property type="project" value="UniProtKB-KW"/>
</dbReference>
<sequence length="407" mass="44755">MFTRCTAAVLAALFTIAPALAAKPPVEAFADLPNIAMVSISPDGKRVAMIQGLKGRPVVSVWTLNSNTPPILLPYEKGIIDHVQWANDHRLLIRINLNANLWGEGVHPWHRTVSIDPDTRDGVAVFSNMTEDRADNYSASRVSDLAMNDPDHIYMPLYAGGGYVMSQYYPPVSTMFRVTLENGMAKYIEKGNTNTYGWVMDGNGNLVARFDMTPKPLTDHIFAYTADKSWKEIASTDATNGHGFAVHGLSQDGKSLVLSVDEGQDGRGVHMSMSLADGKMRELYSHPVYDATGSFEDPWTGRVLGAVYTSHFAKLAFFDSNLQEMQRNIEADFQGLSAFPISWDLARNKVVVATDGPMSPPSFYVLDLRPTRYSGSGETMRSCRFPISGRCGSTIMRPAMVSKSPPI</sequence>
<dbReference type="Proteomes" id="UP000570514">
    <property type="component" value="Unassembled WGS sequence"/>
</dbReference>
<reference evidence="2 3" key="1">
    <citation type="submission" date="2020-03" db="EMBL/GenBank/DDBJ databases">
        <title>Genomic Encyclopedia of Type Strains, Phase IV (KMG-IV): sequencing the most valuable type-strain genomes for metagenomic binning, comparative biology and taxonomic classification.</title>
        <authorList>
            <person name="Goeker M."/>
        </authorList>
    </citation>
    <scope>NUCLEOTIDE SEQUENCE [LARGE SCALE GENOMIC DNA]</scope>
    <source>
        <strain evidence="2 3">DSM 19867</strain>
    </source>
</reference>
<dbReference type="RefSeq" id="WP_167084261.1">
    <property type="nucleotide sequence ID" value="NZ_BAAADC010000001.1"/>
</dbReference>
<keyword evidence="1" id="KW-0732">Signal</keyword>
<dbReference type="AlphaFoldDB" id="A0A846N4N7"/>
<keyword evidence="2" id="KW-0378">Hydrolase</keyword>
<accession>A0A846N4N7</accession>
<feature type="signal peptide" evidence="1">
    <location>
        <begin position="1"/>
        <end position="21"/>
    </location>
</feature>
<protein>
    <submittedName>
        <fullName evidence="2">Dipeptidyl aminopeptidase/acylaminoacyl peptidase</fullName>
    </submittedName>
</protein>
<feature type="chain" id="PRO_5032278004" evidence="1">
    <location>
        <begin position="22"/>
        <end position="407"/>
    </location>
</feature>
<keyword evidence="2" id="KW-0645">Protease</keyword>
<keyword evidence="3" id="KW-1185">Reference proteome</keyword>
<keyword evidence="2" id="KW-0031">Aminopeptidase</keyword>
<dbReference type="EMBL" id="JAASRM010000001">
    <property type="protein sequence ID" value="NIK90047.1"/>
    <property type="molecule type" value="Genomic_DNA"/>
</dbReference>
<evidence type="ECO:0000313" key="2">
    <source>
        <dbReference type="EMBL" id="NIK90047.1"/>
    </source>
</evidence>
<gene>
    <name evidence="2" type="ORF">FHS83_003365</name>
</gene>